<gene>
    <name evidence="2" type="ORF">ECPE_LOCUS11875</name>
</gene>
<dbReference type="Gene3D" id="1.10.510.10">
    <property type="entry name" value="Transferase(Phosphotransferase) domain 1"/>
    <property type="match status" value="1"/>
</dbReference>
<dbReference type="SUPFAM" id="SSF56112">
    <property type="entry name" value="Protein kinase-like (PK-like)"/>
    <property type="match status" value="1"/>
</dbReference>
<evidence type="ECO:0000313" key="3">
    <source>
        <dbReference type="Proteomes" id="UP000272942"/>
    </source>
</evidence>
<proteinExistence type="predicted"/>
<reference evidence="2 3" key="2">
    <citation type="submission" date="2018-11" db="EMBL/GenBank/DDBJ databases">
        <authorList>
            <consortium name="Pathogen Informatics"/>
        </authorList>
    </citation>
    <scope>NUCLEOTIDE SEQUENCE [LARGE SCALE GENOMIC DNA]</scope>
    <source>
        <strain evidence="2 3">Egypt</strain>
    </source>
</reference>
<evidence type="ECO:0000313" key="2">
    <source>
        <dbReference type="EMBL" id="VDP89066.1"/>
    </source>
</evidence>
<dbReference type="PANTHER" id="PTHR11909">
    <property type="entry name" value="CASEIN KINASE-RELATED"/>
    <property type="match status" value="1"/>
</dbReference>
<dbReference type="WBParaSite" id="ECPE_0001191001-mRNA-1">
    <property type="protein sequence ID" value="ECPE_0001191001-mRNA-1"/>
    <property type="gene ID" value="ECPE_0001191001"/>
</dbReference>
<keyword evidence="3" id="KW-1185">Reference proteome</keyword>
<dbReference type="EMBL" id="UZAN01051693">
    <property type="protein sequence ID" value="VDP89066.1"/>
    <property type="molecule type" value="Genomic_DNA"/>
</dbReference>
<dbReference type="OrthoDB" id="6278891at2759"/>
<dbReference type="InterPro" id="IPR011009">
    <property type="entry name" value="Kinase-like_dom_sf"/>
</dbReference>
<evidence type="ECO:0000256" key="1">
    <source>
        <dbReference type="SAM" id="MobiDB-lite"/>
    </source>
</evidence>
<organism evidence="4">
    <name type="scientific">Echinostoma caproni</name>
    <dbReference type="NCBI Taxonomy" id="27848"/>
    <lineage>
        <taxon>Eukaryota</taxon>
        <taxon>Metazoa</taxon>
        <taxon>Spiralia</taxon>
        <taxon>Lophotrochozoa</taxon>
        <taxon>Platyhelminthes</taxon>
        <taxon>Trematoda</taxon>
        <taxon>Digenea</taxon>
        <taxon>Plagiorchiida</taxon>
        <taxon>Echinostomata</taxon>
        <taxon>Echinostomatoidea</taxon>
        <taxon>Echinostomatidae</taxon>
        <taxon>Echinostoma</taxon>
    </lineage>
</organism>
<dbReference type="Proteomes" id="UP000272942">
    <property type="component" value="Unassembled WGS sequence"/>
</dbReference>
<dbReference type="AlphaFoldDB" id="A0A183AY40"/>
<accession>A0A183AY40</accession>
<evidence type="ECO:0000313" key="4">
    <source>
        <dbReference type="WBParaSite" id="ECPE_0001191001-mRNA-1"/>
    </source>
</evidence>
<feature type="compositionally biased region" description="Polar residues" evidence="1">
    <location>
        <begin position="102"/>
        <end position="113"/>
    </location>
</feature>
<reference evidence="4" key="1">
    <citation type="submission" date="2016-06" db="UniProtKB">
        <authorList>
            <consortium name="WormBaseParasite"/>
        </authorList>
    </citation>
    <scope>IDENTIFICATION</scope>
</reference>
<feature type="compositionally biased region" description="Low complexity" evidence="1">
    <location>
        <begin position="89"/>
        <end position="101"/>
    </location>
</feature>
<protein>
    <submittedName>
        <fullName evidence="4">Non-specific serine/threonine protein kinase</fullName>
    </submittedName>
</protein>
<sequence>MTVAANKAQKYERIYEKKVSTSIDALCRGYPPEFAIYLTHCRSLRFDEAPNYGFLRGNFRNLFRSSSFLWDYVFDWTLLRQKASAMQQQQQSHSALQHAGATTGNRDTHQTTGASATGAMLTSNVATAGAATAATAVNSNAVGMIPEVGGKGNKDLNYAFQAEAAAAPSE</sequence>
<feature type="region of interest" description="Disordered" evidence="1">
    <location>
        <begin position="89"/>
        <end position="113"/>
    </location>
</feature>
<name>A0A183AY40_9TREM</name>
<dbReference type="InterPro" id="IPR050235">
    <property type="entry name" value="CK1_Ser-Thr_kinase"/>
</dbReference>